<comment type="caution">
    <text evidence="5">The sequence shown here is derived from an EMBL/GenBank/DDBJ whole genome shotgun (WGS) entry which is preliminary data.</text>
</comment>
<gene>
    <name evidence="5" type="ORF">Tci_676718</name>
</gene>
<evidence type="ECO:0000256" key="2">
    <source>
        <dbReference type="ARBA" id="ARBA00022989"/>
    </source>
</evidence>
<proteinExistence type="predicted"/>
<dbReference type="Gene3D" id="1.20.1560.10">
    <property type="entry name" value="ABC transporter type 1, transmembrane domain"/>
    <property type="match status" value="1"/>
</dbReference>
<dbReference type="EMBL" id="BKCJ010540728">
    <property type="protein sequence ID" value="GFB04747.1"/>
    <property type="molecule type" value="Genomic_DNA"/>
</dbReference>
<sequence length="122" mass="13059">MEESHKLGKLLIKHNQIVPQSEKEKEKGRVGFSVYWKFITTAYGGALAQLIGGALAQLIVLAQVVFQVFQIGCNYWMAWASPVSASDPAPVRGSTLIIVYVSLAAGSALCILARGLLLATVA</sequence>
<dbReference type="GO" id="GO:0016020">
    <property type="term" value="C:membrane"/>
    <property type="evidence" value="ECO:0007669"/>
    <property type="project" value="InterPro"/>
</dbReference>
<evidence type="ECO:0000256" key="3">
    <source>
        <dbReference type="ARBA" id="ARBA00023136"/>
    </source>
</evidence>
<dbReference type="GO" id="GO:0005524">
    <property type="term" value="F:ATP binding"/>
    <property type="evidence" value="ECO:0007669"/>
    <property type="project" value="InterPro"/>
</dbReference>
<protein>
    <submittedName>
        <fullName evidence="5">ABC transporter C family member 3-like</fullName>
    </submittedName>
</protein>
<feature type="transmembrane region" description="Helical" evidence="4">
    <location>
        <begin position="97"/>
        <end position="117"/>
    </location>
</feature>
<keyword evidence="3 4" id="KW-0472">Membrane</keyword>
<organism evidence="5">
    <name type="scientific">Tanacetum cinerariifolium</name>
    <name type="common">Dalmatian daisy</name>
    <name type="synonym">Chrysanthemum cinerariifolium</name>
    <dbReference type="NCBI Taxonomy" id="118510"/>
    <lineage>
        <taxon>Eukaryota</taxon>
        <taxon>Viridiplantae</taxon>
        <taxon>Streptophyta</taxon>
        <taxon>Embryophyta</taxon>
        <taxon>Tracheophyta</taxon>
        <taxon>Spermatophyta</taxon>
        <taxon>Magnoliopsida</taxon>
        <taxon>eudicotyledons</taxon>
        <taxon>Gunneridae</taxon>
        <taxon>Pentapetalae</taxon>
        <taxon>asterids</taxon>
        <taxon>campanulids</taxon>
        <taxon>Asterales</taxon>
        <taxon>Asteraceae</taxon>
        <taxon>Asteroideae</taxon>
        <taxon>Anthemideae</taxon>
        <taxon>Anthemidinae</taxon>
        <taxon>Tanacetum</taxon>
    </lineage>
</organism>
<name>A0A699KTB5_TANCI</name>
<reference evidence="5" key="1">
    <citation type="journal article" date="2019" name="Sci. Rep.">
        <title>Draft genome of Tanacetum cinerariifolium, the natural source of mosquito coil.</title>
        <authorList>
            <person name="Yamashiro T."/>
            <person name="Shiraishi A."/>
            <person name="Satake H."/>
            <person name="Nakayama K."/>
        </authorList>
    </citation>
    <scope>NUCLEOTIDE SEQUENCE</scope>
</reference>
<accession>A0A699KTB5</accession>
<evidence type="ECO:0000313" key="5">
    <source>
        <dbReference type="EMBL" id="GFB04747.1"/>
    </source>
</evidence>
<evidence type="ECO:0000256" key="1">
    <source>
        <dbReference type="ARBA" id="ARBA00022692"/>
    </source>
</evidence>
<keyword evidence="2 4" id="KW-1133">Transmembrane helix</keyword>
<dbReference type="InterPro" id="IPR036640">
    <property type="entry name" value="ABC1_TM_sf"/>
</dbReference>
<evidence type="ECO:0000256" key="4">
    <source>
        <dbReference type="SAM" id="Phobius"/>
    </source>
</evidence>
<dbReference type="AlphaFoldDB" id="A0A699KTB5"/>
<keyword evidence="1 4" id="KW-0812">Transmembrane</keyword>